<dbReference type="Proteomes" id="UP000531840">
    <property type="component" value="Unassembled WGS sequence"/>
</dbReference>
<sequence length="73" mass="8011">MKKITKLEIKKLESLYPVGTRVKLTKMDDKHAPPIGTEGTVKGIDSIGTIIVSWDNGSRLGVLFGIDECIKIN</sequence>
<evidence type="ECO:0000313" key="3">
    <source>
        <dbReference type="Proteomes" id="UP000531840"/>
    </source>
</evidence>
<evidence type="ECO:0000259" key="1">
    <source>
        <dbReference type="Pfam" id="PF14192"/>
    </source>
</evidence>
<dbReference type="InterPro" id="IPR025463">
    <property type="entry name" value="DUF4314"/>
</dbReference>
<dbReference type="RefSeq" id="WP_179940168.1">
    <property type="nucleotide sequence ID" value="NZ_JACBYF010000002.1"/>
</dbReference>
<gene>
    <name evidence="2" type="ORF">HZY85_01580</name>
</gene>
<protein>
    <submittedName>
        <fullName evidence="2">DUF4314 domain-containing protein</fullName>
    </submittedName>
</protein>
<keyword evidence="3" id="KW-1185">Reference proteome</keyword>
<feature type="domain" description="DUF4314" evidence="1">
    <location>
        <begin position="8"/>
        <end position="72"/>
    </location>
</feature>
<reference evidence="2 3" key="1">
    <citation type="submission" date="2020-07" db="EMBL/GenBank/DDBJ databases">
        <title>MOT database genomes.</title>
        <authorList>
            <person name="Joseph S."/>
            <person name="Aduse-Opoku J."/>
            <person name="Hashim A."/>
            <person name="Wade W."/>
            <person name="Curtis M."/>
        </authorList>
    </citation>
    <scope>NUCLEOTIDE SEQUENCE [LARGE SCALE GENOMIC DNA]</scope>
    <source>
        <strain evidence="2 3">CIP 106318</strain>
    </source>
</reference>
<organism evidence="2 3">
    <name type="scientific">Gemelliphila palaticanis</name>
    <dbReference type="NCBI Taxonomy" id="81950"/>
    <lineage>
        <taxon>Bacteria</taxon>
        <taxon>Bacillati</taxon>
        <taxon>Bacillota</taxon>
        <taxon>Bacilli</taxon>
        <taxon>Bacillales</taxon>
        <taxon>Gemellaceae</taxon>
        <taxon>Gemelliphila</taxon>
    </lineage>
</organism>
<name>A0ABX2T1J3_9BACL</name>
<proteinExistence type="predicted"/>
<dbReference type="Pfam" id="PF14192">
    <property type="entry name" value="DUF4314"/>
    <property type="match status" value="1"/>
</dbReference>
<accession>A0ABX2T1J3</accession>
<comment type="caution">
    <text evidence="2">The sequence shown here is derived from an EMBL/GenBank/DDBJ whole genome shotgun (WGS) entry which is preliminary data.</text>
</comment>
<dbReference type="EMBL" id="JACBYF010000002">
    <property type="protein sequence ID" value="NYS46886.1"/>
    <property type="molecule type" value="Genomic_DNA"/>
</dbReference>
<evidence type="ECO:0000313" key="2">
    <source>
        <dbReference type="EMBL" id="NYS46886.1"/>
    </source>
</evidence>